<gene>
    <name evidence="1" type="ORF">GRFL_1163</name>
</gene>
<keyword evidence="2" id="KW-1185">Reference proteome</keyword>
<dbReference type="OrthoDB" id="882993at2"/>
<evidence type="ECO:0000313" key="1">
    <source>
        <dbReference type="EMBL" id="APU67887.1"/>
    </source>
</evidence>
<dbReference type="Proteomes" id="UP000186230">
    <property type="component" value="Chromosome"/>
</dbReference>
<accession>A0A1L7I2P9</accession>
<reference evidence="1 2" key="1">
    <citation type="submission" date="2016-07" db="EMBL/GenBank/DDBJ databases">
        <title>Multi-omics approach to identify versatile polysaccharide utilization systems of a marine flavobacterium Gramella flava.</title>
        <authorList>
            <person name="Tang K."/>
        </authorList>
    </citation>
    <scope>NUCLEOTIDE SEQUENCE [LARGE SCALE GENOMIC DNA]</scope>
    <source>
        <strain evidence="1 2">JLT2011</strain>
    </source>
</reference>
<organism evidence="1 2">
    <name type="scientific">Christiangramia flava JLT2011</name>
    <dbReference type="NCBI Taxonomy" id="1229726"/>
    <lineage>
        <taxon>Bacteria</taxon>
        <taxon>Pseudomonadati</taxon>
        <taxon>Bacteroidota</taxon>
        <taxon>Flavobacteriia</taxon>
        <taxon>Flavobacteriales</taxon>
        <taxon>Flavobacteriaceae</taxon>
        <taxon>Christiangramia</taxon>
    </lineage>
</organism>
<dbReference type="KEGG" id="gfl:GRFL_1163"/>
<sequence length="159" mass="17946">MNKYFTAIVGLVGFLFISCSSNDQEEQEINAVDFTLGSFPQEWKLVGVEGSMIPNASIQSPEDDQMEIYVFENDHSFTKKKKINGEEITVSGSFSLTEEKGLKLSFDDLPESIEDNYAIISSCSSRAKTEYFRYNGKSLINNGWAPCDGPYLYFERVVK</sequence>
<dbReference type="EMBL" id="CP016359">
    <property type="protein sequence ID" value="APU67887.1"/>
    <property type="molecule type" value="Genomic_DNA"/>
</dbReference>
<dbReference type="RefSeq" id="WP_083643716.1">
    <property type="nucleotide sequence ID" value="NZ_AMRU01000002.1"/>
</dbReference>
<proteinExistence type="predicted"/>
<name>A0A1L7I2P9_9FLAO</name>
<protein>
    <submittedName>
        <fullName evidence="1">Uncharacterized protein</fullName>
    </submittedName>
</protein>
<dbReference type="PROSITE" id="PS51257">
    <property type="entry name" value="PROKAR_LIPOPROTEIN"/>
    <property type="match status" value="1"/>
</dbReference>
<dbReference type="AlphaFoldDB" id="A0A1L7I2P9"/>
<evidence type="ECO:0000313" key="2">
    <source>
        <dbReference type="Proteomes" id="UP000186230"/>
    </source>
</evidence>